<feature type="domain" description="UspA" evidence="2">
    <location>
        <begin position="68"/>
        <end position="128"/>
    </location>
</feature>
<dbReference type="InterPro" id="IPR014729">
    <property type="entry name" value="Rossmann-like_a/b/a_fold"/>
</dbReference>
<sequence>MGVCHMERFAAAVLVASDLSARDDRAVDRAIALGDEWGQPVNVVHVRKPSAPISEADVRQVLPVTDAEVNVLLPEGSVPETLIKTAREQDCGLIVTGVARFNQLGDYFLGTAVDDIIRHSFCPVLVVKKRPHHSYRDIVVATDFSAFSANALRTALAMFPEARIHLIHAFHLPFKAWLKDETHMAEAQHAADEKFTAFLDELGLGAEDLERIIRHNKPGSVEEVLIQFLAAQMPDLLVIGTHGASGFEELAIGTTTSAILGWAPVDTLVVPLLE</sequence>
<dbReference type="CDD" id="cd00293">
    <property type="entry name" value="USP-like"/>
    <property type="match status" value="2"/>
</dbReference>
<dbReference type="Proteomes" id="UP000438476">
    <property type="component" value="Unassembled WGS sequence"/>
</dbReference>
<gene>
    <name evidence="3" type="ORF">GRI91_04255</name>
</gene>
<feature type="domain" description="UspA" evidence="2">
    <location>
        <begin position="135"/>
        <end position="271"/>
    </location>
</feature>
<dbReference type="InterPro" id="IPR006016">
    <property type="entry name" value="UspA"/>
</dbReference>
<comment type="caution">
    <text evidence="3">The sequence shown here is derived from an EMBL/GenBank/DDBJ whole genome shotgun (WGS) entry which is preliminary data.</text>
</comment>
<keyword evidence="4" id="KW-1185">Reference proteome</keyword>
<accession>A0A6I4T247</accession>
<dbReference type="Gene3D" id="3.40.50.620">
    <property type="entry name" value="HUPs"/>
    <property type="match status" value="2"/>
</dbReference>
<evidence type="ECO:0000256" key="1">
    <source>
        <dbReference type="ARBA" id="ARBA00008791"/>
    </source>
</evidence>
<protein>
    <submittedName>
        <fullName evidence="3">Universal stress protein</fullName>
    </submittedName>
</protein>
<organism evidence="3 4">
    <name type="scientific">Altericroceibacterium endophyticum</name>
    <dbReference type="NCBI Taxonomy" id="1808508"/>
    <lineage>
        <taxon>Bacteria</taxon>
        <taxon>Pseudomonadati</taxon>
        <taxon>Pseudomonadota</taxon>
        <taxon>Alphaproteobacteria</taxon>
        <taxon>Sphingomonadales</taxon>
        <taxon>Erythrobacteraceae</taxon>
        <taxon>Altericroceibacterium</taxon>
    </lineage>
</organism>
<evidence type="ECO:0000313" key="3">
    <source>
        <dbReference type="EMBL" id="MXO64958.1"/>
    </source>
</evidence>
<dbReference type="PANTHER" id="PTHR46268">
    <property type="entry name" value="STRESS RESPONSE PROTEIN NHAX"/>
    <property type="match status" value="1"/>
</dbReference>
<dbReference type="SUPFAM" id="SSF52402">
    <property type="entry name" value="Adenine nucleotide alpha hydrolases-like"/>
    <property type="match status" value="2"/>
</dbReference>
<evidence type="ECO:0000313" key="4">
    <source>
        <dbReference type="Proteomes" id="UP000438476"/>
    </source>
</evidence>
<reference evidence="3 4" key="1">
    <citation type="submission" date="2019-12" db="EMBL/GenBank/DDBJ databases">
        <title>Genomic-based taxomic classification of the family Erythrobacteraceae.</title>
        <authorList>
            <person name="Xu L."/>
        </authorList>
    </citation>
    <scope>NUCLEOTIDE SEQUENCE [LARGE SCALE GENOMIC DNA]</scope>
    <source>
        <strain evidence="3 4">LMG 29518</strain>
    </source>
</reference>
<dbReference type="PRINTS" id="PR01438">
    <property type="entry name" value="UNVRSLSTRESS"/>
</dbReference>
<comment type="similarity">
    <text evidence="1">Belongs to the universal stress protein A family.</text>
</comment>
<dbReference type="InterPro" id="IPR006015">
    <property type="entry name" value="Universal_stress_UspA"/>
</dbReference>
<name>A0A6I4T247_9SPHN</name>
<evidence type="ECO:0000259" key="2">
    <source>
        <dbReference type="Pfam" id="PF00582"/>
    </source>
</evidence>
<dbReference type="Pfam" id="PF00582">
    <property type="entry name" value="Usp"/>
    <property type="match status" value="2"/>
</dbReference>
<proteinExistence type="inferred from homology"/>
<dbReference type="PANTHER" id="PTHR46268:SF6">
    <property type="entry name" value="UNIVERSAL STRESS PROTEIN UP12"/>
    <property type="match status" value="1"/>
</dbReference>
<dbReference type="EMBL" id="WTYT01000002">
    <property type="protein sequence ID" value="MXO64958.1"/>
    <property type="molecule type" value="Genomic_DNA"/>
</dbReference>
<dbReference type="AlphaFoldDB" id="A0A6I4T247"/>